<sequence length="73" mass="8609">MKIITNLTSKEHMSFDIAIVTDTARTHEDIKISRIKRLHSDKLFTNVKEVMIDHENETYILRVTKQNKLILTK</sequence>
<dbReference type="OrthoDB" id="5348353at2"/>
<dbReference type="AlphaFoldDB" id="A0A4Y9VNP5"/>
<protein>
    <submittedName>
        <fullName evidence="1">Hemin uptake protein HemP</fullName>
    </submittedName>
</protein>
<organism evidence="1 2">
    <name type="scientific">Methylotenera oryzisoli</name>
    <dbReference type="NCBI Taxonomy" id="2080758"/>
    <lineage>
        <taxon>Bacteria</taxon>
        <taxon>Pseudomonadati</taxon>
        <taxon>Pseudomonadota</taxon>
        <taxon>Betaproteobacteria</taxon>
        <taxon>Nitrosomonadales</taxon>
        <taxon>Methylophilaceae</taxon>
        <taxon>Methylotenera</taxon>
    </lineage>
</organism>
<evidence type="ECO:0000313" key="1">
    <source>
        <dbReference type="EMBL" id="TFW70097.1"/>
    </source>
</evidence>
<dbReference type="Pfam" id="PF10636">
    <property type="entry name" value="hemP"/>
    <property type="match status" value="1"/>
</dbReference>
<gene>
    <name evidence="1" type="ORF">C3Y98_11580</name>
</gene>
<reference evidence="1 2" key="1">
    <citation type="submission" date="2018-02" db="EMBL/GenBank/DDBJ databases">
        <title>A novel lanthanide dependent methylotroph, Methylotenera sp. La3113.</title>
        <authorList>
            <person name="Lv H."/>
            <person name="Tani A."/>
        </authorList>
    </citation>
    <scope>NUCLEOTIDE SEQUENCE [LARGE SCALE GENOMIC DNA]</scope>
    <source>
        <strain evidence="1 2">La3113</strain>
    </source>
</reference>
<dbReference type="Gene3D" id="2.10.70.10">
    <property type="entry name" value="Complement Module, domain 1"/>
    <property type="match status" value="1"/>
</dbReference>
<name>A0A4Y9VNP5_9PROT</name>
<accession>A0A4Y9VNP5</accession>
<dbReference type="RefSeq" id="WP_135278742.1">
    <property type="nucleotide sequence ID" value="NZ_PQVH01000014.1"/>
</dbReference>
<evidence type="ECO:0000313" key="2">
    <source>
        <dbReference type="Proteomes" id="UP000297706"/>
    </source>
</evidence>
<dbReference type="InterPro" id="IPR019600">
    <property type="entry name" value="Hemin_uptake_protein_HemP"/>
</dbReference>
<keyword evidence="2" id="KW-1185">Reference proteome</keyword>
<dbReference type="Proteomes" id="UP000297706">
    <property type="component" value="Unassembled WGS sequence"/>
</dbReference>
<proteinExistence type="predicted"/>
<comment type="caution">
    <text evidence="1">The sequence shown here is derived from an EMBL/GenBank/DDBJ whole genome shotgun (WGS) entry which is preliminary data.</text>
</comment>
<dbReference type="EMBL" id="PQVH01000014">
    <property type="protein sequence ID" value="TFW70097.1"/>
    <property type="molecule type" value="Genomic_DNA"/>
</dbReference>